<accession>A0ABD0MS37</accession>
<reference evidence="3 4" key="1">
    <citation type="submission" date="2024-05" db="EMBL/GenBank/DDBJ databases">
        <title>Genome sequencing and assembly of Indian major carp, Cirrhinus mrigala (Hamilton, 1822).</title>
        <authorList>
            <person name="Mohindra V."/>
            <person name="Chowdhury L.M."/>
            <person name="Lal K."/>
            <person name="Jena J.K."/>
        </authorList>
    </citation>
    <scope>NUCLEOTIDE SEQUENCE [LARGE SCALE GENOMIC DNA]</scope>
    <source>
        <strain evidence="3">CM1030</strain>
        <tissue evidence="3">Blood</tissue>
    </source>
</reference>
<evidence type="ECO:0000256" key="2">
    <source>
        <dbReference type="SAM" id="Phobius"/>
    </source>
</evidence>
<protein>
    <submittedName>
        <fullName evidence="3">Uncharacterized protein</fullName>
    </submittedName>
</protein>
<dbReference type="AlphaFoldDB" id="A0ABD0MS37"/>
<gene>
    <name evidence="3" type="ORF">M9458_052696</name>
</gene>
<dbReference type="Proteomes" id="UP001529510">
    <property type="component" value="Unassembled WGS sequence"/>
</dbReference>
<organism evidence="3 4">
    <name type="scientific">Cirrhinus mrigala</name>
    <name type="common">Mrigala</name>
    <dbReference type="NCBI Taxonomy" id="683832"/>
    <lineage>
        <taxon>Eukaryota</taxon>
        <taxon>Metazoa</taxon>
        <taxon>Chordata</taxon>
        <taxon>Craniata</taxon>
        <taxon>Vertebrata</taxon>
        <taxon>Euteleostomi</taxon>
        <taxon>Actinopterygii</taxon>
        <taxon>Neopterygii</taxon>
        <taxon>Teleostei</taxon>
        <taxon>Ostariophysi</taxon>
        <taxon>Cypriniformes</taxon>
        <taxon>Cyprinidae</taxon>
        <taxon>Labeoninae</taxon>
        <taxon>Labeonini</taxon>
        <taxon>Cirrhinus</taxon>
    </lineage>
</organism>
<comment type="caution">
    <text evidence="3">The sequence shown here is derived from an EMBL/GenBank/DDBJ whole genome shotgun (WGS) entry which is preliminary data.</text>
</comment>
<feature type="transmembrane region" description="Helical" evidence="2">
    <location>
        <begin position="67"/>
        <end position="87"/>
    </location>
</feature>
<feature type="region of interest" description="Disordered" evidence="1">
    <location>
        <begin position="218"/>
        <end position="257"/>
    </location>
</feature>
<feature type="compositionally biased region" description="Low complexity" evidence="1">
    <location>
        <begin position="245"/>
        <end position="257"/>
    </location>
</feature>
<evidence type="ECO:0000313" key="4">
    <source>
        <dbReference type="Proteomes" id="UP001529510"/>
    </source>
</evidence>
<keyword evidence="2" id="KW-0472">Membrane</keyword>
<dbReference type="EMBL" id="JAMKFB020000205">
    <property type="protein sequence ID" value="KAL0151978.1"/>
    <property type="molecule type" value="Genomic_DNA"/>
</dbReference>
<evidence type="ECO:0000313" key="3">
    <source>
        <dbReference type="EMBL" id="KAL0151978.1"/>
    </source>
</evidence>
<evidence type="ECO:0000256" key="1">
    <source>
        <dbReference type="SAM" id="MobiDB-lite"/>
    </source>
</evidence>
<name>A0ABD0MS37_CIRMR</name>
<keyword evidence="2" id="KW-0812">Transmembrane</keyword>
<keyword evidence="2" id="KW-1133">Transmembrane helix</keyword>
<sequence>MVWEVLHNTANMCTQRQKYCCCRRHVVETLCVSPHPCTDCSFSLCCFFGYFLLGGHLRRAMPNRRSLFICYFGLLTGILTFCLFSGLRYCFALDNTVCLEFDVACLDYDLHNKARTWIYSRFQRVPSTMDHASSDLRQGNQPIEDYAVDFCELCHLVGFNDIALKDIFQHGLKNSLNYLMPHHTPHWTLEQYIDFALLLAGSPFTVGVADDQPCNPTFPTTPKPAQVTSTKPETSHAKPAKPKPAHAMPAAPGPAHAMPALPESAPVMAAIPKPVHKMAAIPEPVHKMAAIPKSVHKMAAPSESPAKMAATPEPHQSKIISSKSHLAVSATPKANHVMADPPVSSQVRAALSAPSQVTAVFPEPSQVTAVTSESSHVTAVVPESSQDTAVVPESSHVTAVVPESSHITAGLSMLSQTTADLHEPVKLLLLFPESSQVTADLPESKASPVEEFAPMPPEVSAYAVEPPKEAASSYELSAHNVTAKEANHELFALPWMSFVPLWVSLLLSALPAPPWLQAPPCNHDTVSSNGRYGEHLQRDWCLKQTDKLDDDIV</sequence>
<proteinExistence type="predicted"/>
<keyword evidence="4" id="KW-1185">Reference proteome</keyword>